<dbReference type="BioCyc" id="EBAC796937-HMP:GMGH-1039-MONOMER"/>
<dbReference type="EMBL" id="AFZG01000028">
    <property type="protein sequence ID" value="EHL19158.1"/>
    <property type="molecule type" value="Genomic_DNA"/>
</dbReference>
<accession>G9X3T0</accession>
<dbReference type="EMBL" id="ALNK01000005">
    <property type="protein sequence ID" value="EJU24591.1"/>
    <property type="molecule type" value="Genomic_DNA"/>
</dbReference>
<evidence type="ECO:0000259" key="1">
    <source>
        <dbReference type="Pfam" id="PF07872"/>
    </source>
</evidence>
<dbReference type="EMBL" id="AFZE01000058">
    <property type="protein sequence ID" value="EHL10045.1"/>
    <property type="molecule type" value="Genomic_DNA"/>
</dbReference>
<dbReference type="Proteomes" id="UP000003379">
    <property type="component" value="Unassembled WGS sequence"/>
</dbReference>
<evidence type="ECO:0000313" key="4">
    <source>
        <dbReference type="EMBL" id="EJU24591.1"/>
    </source>
</evidence>
<evidence type="ECO:0000313" key="3">
    <source>
        <dbReference type="EMBL" id="EHL19158.1"/>
    </source>
</evidence>
<keyword evidence="6" id="KW-1185">Reference proteome</keyword>
<name>G9X3T0_9FIRM</name>
<sequence>MNKSIKARSIKFKYQTGVSATGKPKYSYNTIGNIDSAVSDEIIFGMVEVIAKVQQTPSADVEIAETTVLN</sequence>
<dbReference type="STRING" id="796937.HMPREF9630_01327"/>
<gene>
    <name evidence="4" type="ORF">HMPREF1143_1228</name>
    <name evidence="3" type="ORF">HMPREF9628_01715</name>
    <name evidence="2" type="ORF">HMPREF9629_01037</name>
</gene>
<protein>
    <submittedName>
        <fullName evidence="4">PF07872 family protein</fullName>
    </submittedName>
</protein>
<reference evidence="3 5" key="2">
    <citation type="submission" date="2011-08" db="EMBL/GenBank/DDBJ databases">
        <title>The Genome Sequence of Eubacteriaceae bacterium CM5.</title>
        <authorList>
            <consortium name="The Broad Institute Genome Sequencing Platform"/>
            <person name="Earl A."/>
            <person name="Ward D."/>
            <person name="Feldgarden M."/>
            <person name="Gevers D."/>
            <person name="Sizova M."/>
            <person name="Hazen A."/>
            <person name="Epstein S."/>
            <person name="Young S.K."/>
            <person name="Zeng Q."/>
            <person name="Gargeya S."/>
            <person name="Fitzgerald M."/>
            <person name="Haas B."/>
            <person name="Abouelleil A."/>
            <person name="Alvarado L."/>
            <person name="Arachchi H.M."/>
            <person name="Berlin A."/>
            <person name="Brown A."/>
            <person name="Chapman S.B."/>
            <person name="Chen Z."/>
            <person name="Dunbar C."/>
            <person name="Freedman E."/>
            <person name="Gearin G."/>
            <person name="Gellesch M."/>
            <person name="Goldberg J."/>
            <person name="Griggs A."/>
            <person name="Gujja S."/>
            <person name="Heiman D."/>
            <person name="Howarth C."/>
            <person name="Larson L."/>
            <person name="Lui A."/>
            <person name="MacDonald P.J.P."/>
            <person name="Montmayeur A."/>
            <person name="Murphy C."/>
            <person name="Neiman D."/>
            <person name="Pearson M."/>
            <person name="Priest M."/>
            <person name="Roberts A."/>
            <person name="Saif S."/>
            <person name="Shea T."/>
            <person name="Shenoy N."/>
            <person name="Sisk P."/>
            <person name="Stolte C."/>
            <person name="Sykes S."/>
            <person name="Wortman J."/>
            <person name="Nusbaum C."/>
            <person name="Birren B."/>
        </authorList>
    </citation>
    <scope>NUCLEOTIDE SEQUENCE [LARGE SCALE GENOMIC DNA]</scope>
    <source>
        <strain evidence="3 5">CM5</strain>
    </source>
</reference>
<reference evidence="4 6" key="3">
    <citation type="submission" date="2012-07" db="EMBL/GenBank/DDBJ databases">
        <authorList>
            <person name="Durkin A.S."/>
            <person name="McCorrison J."/>
            <person name="Torralba M."/>
            <person name="Gillis M."/>
            <person name="Methe B."/>
            <person name="Sutton G."/>
            <person name="Nelson K.E."/>
        </authorList>
    </citation>
    <scope>NUCLEOTIDE SEQUENCE [LARGE SCALE GENOMIC DNA]</scope>
    <source>
        <strain evidence="4 6">OBRC8</strain>
    </source>
</reference>
<dbReference type="Proteomes" id="UP000006437">
    <property type="component" value="Unassembled WGS sequence"/>
</dbReference>
<dbReference type="Proteomes" id="UP000005244">
    <property type="component" value="Unassembled WGS sequence"/>
</dbReference>
<dbReference type="Pfam" id="PF07872">
    <property type="entry name" value="DUF1659"/>
    <property type="match status" value="1"/>
</dbReference>
<reference evidence="2 7" key="1">
    <citation type="submission" date="2011-08" db="EMBL/GenBank/DDBJ databases">
        <title>The Genome Sequence of Eubacteriaceae bacterium ACC19a.</title>
        <authorList>
            <consortium name="The Broad Institute Genome Sequencing Platform"/>
            <person name="Earl A."/>
            <person name="Ward D."/>
            <person name="Feldgarden M."/>
            <person name="Gevers D."/>
            <person name="Sizova M."/>
            <person name="Hazen A."/>
            <person name="Epstein S."/>
            <person name="Young S.K."/>
            <person name="Zeng Q."/>
            <person name="Gargeya S."/>
            <person name="Fitzgerald M."/>
            <person name="Haas B."/>
            <person name="Abouelleil A."/>
            <person name="Alvarado L."/>
            <person name="Arachchi H.M."/>
            <person name="Berlin A."/>
            <person name="Brown A."/>
            <person name="Chapman S.B."/>
            <person name="Chen Z."/>
            <person name="Dunbar C."/>
            <person name="Freedman E."/>
            <person name="Gearin G."/>
            <person name="Gellesch M."/>
            <person name="Goldberg J."/>
            <person name="Griggs A."/>
            <person name="Gujja S."/>
            <person name="Heiman D."/>
            <person name="Howarth C."/>
            <person name="Larson L."/>
            <person name="Lui A."/>
            <person name="MacDonald P.J.P."/>
            <person name="Montmayeur A."/>
            <person name="Murphy C."/>
            <person name="Neiman D."/>
            <person name="Pearson M."/>
            <person name="Priest M."/>
            <person name="Roberts A."/>
            <person name="Saif S."/>
            <person name="Shea T."/>
            <person name="Shenoy N."/>
            <person name="Sisk P."/>
            <person name="Stolte C."/>
            <person name="Sykes S."/>
            <person name="Wortman J."/>
            <person name="Nusbaum C."/>
            <person name="Birren B."/>
        </authorList>
    </citation>
    <scope>NUCLEOTIDE SEQUENCE [LARGE SCALE GENOMIC DNA]</scope>
    <source>
        <strain evidence="2 7">ACC19a</strain>
    </source>
</reference>
<organism evidence="2 7">
    <name type="scientific">Peptoanaerobacter stomatis</name>
    <dbReference type="NCBI Taxonomy" id="796937"/>
    <lineage>
        <taxon>Bacteria</taxon>
        <taxon>Bacillati</taxon>
        <taxon>Bacillota</taxon>
        <taxon>Clostridia</taxon>
        <taxon>Peptostreptococcales</taxon>
        <taxon>Filifactoraceae</taxon>
        <taxon>Peptoanaerobacter</taxon>
    </lineage>
</organism>
<feature type="domain" description="DUF1659" evidence="1">
    <location>
        <begin position="3"/>
        <end position="69"/>
    </location>
</feature>
<accession>J4WHH1</accession>
<evidence type="ECO:0000313" key="5">
    <source>
        <dbReference type="Proteomes" id="UP000003379"/>
    </source>
</evidence>
<comment type="caution">
    <text evidence="2">The sequence shown here is derived from an EMBL/GenBank/DDBJ whole genome shotgun (WGS) entry which is preliminary data.</text>
</comment>
<evidence type="ECO:0000313" key="2">
    <source>
        <dbReference type="EMBL" id="EHL10045.1"/>
    </source>
</evidence>
<dbReference type="AlphaFoldDB" id="G9X3T0"/>
<dbReference type="HOGENOM" id="CLU_2751842_0_0_9"/>
<proteinExistence type="predicted"/>
<accession>G9XCY8</accession>
<dbReference type="RefSeq" id="WP_009525272.1">
    <property type="nucleotide sequence ID" value="NZ_ALNK01000005.1"/>
</dbReference>
<dbReference type="InterPro" id="IPR012454">
    <property type="entry name" value="DUF1659"/>
</dbReference>
<evidence type="ECO:0000313" key="6">
    <source>
        <dbReference type="Proteomes" id="UP000005244"/>
    </source>
</evidence>
<evidence type="ECO:0000313" key="7">
    <source>
        <dbReference type="Proteomes" id="UP000006437"/>
    </source>
</evidence>